<evidence type="ECO:0000313" key="7">
    <source>
        <dbReference type="Proteomes" id="UP000554235"/>
    </source>
</evidence>
<dbReference type="EMBL" id="JAADYS010000429">
    <property type="protein sequence ID" value="KAF4469845.1"/>
    <property type="molecule type" value="Genomic_DNA"/>
</dbReference>
<keyword evidence="1" id="KW-0547">Nucleotide-binding</keyword>
<organism evidence="6 7">
    <name type="scientific">Fusarium albosuccineum</name>
    <dbReference type="NCBI Taxonomy" id="1237068"/>
    <lineage>
        <taxon>Eukaryota</taxon>
        <taxon>Fungi</taxon>
        <taxon>Dikarya</taxon>
        <taxon>Ascomycota</taxon>
        <taxon>Pezizomycotina</taxon>
        <taxon>Sordariomycetes</taxon>
        <taxon>Hypocreomycetidae</taxon>
        <taxon>Hypocreales</taxon>
        <taxon>Nectriaceae</taxon>
        <taxon>Fusarium</taxon>
        <taxon>Fusarium decemcellulare species complex</taxon>
    </lineage>
</organism>
<evidence type="ECO:0000256" key="4">
    <source>
        <dbReference type="ARBA" id="ARBA00022840"/>
    </source>
</evidence>
<name>A0A8H4PES8_9HYPO</name>
<keyword evidence="4" id="KW-0067">ATP-binding</keyword>
<dbReference type="AlphaFoldDB" id="A0A8H4PES8"/>
<dbReference type="GO" id="GO:0016787">
    <property type="term" value="F:hydrolase activity"/>
    <property type="evidence" value="ECO:0007669"/>
    <property type="project" value="UniProtKB-KW"/>
</dbReference>
<dbReference type="InterPro" id="IPR027417">
    <property type="entry name" value="P-loop_NTPase"/>
</dbReference>
<dbReference type="OrthoDB" id="6513042at2759"/>
<gene>
    <name evidence="6" type="ORF">FALBO_3285</name>
</gene>
<dbReference type="Pfam" id="PF13087">
    <property type="entry name" value="AAA_12"/>
    <property type="match status" value="1"/>
</dbReference>
<dbReference type="InterPro" id="IPR050534">
    <property type="entry name" value="Coronavir_polyprotein_1ab"/>
</dbReference>
<keyword evidence="7" id="KW-1185">Reference proteome</keyword>
<dbReference type="PANTHER" id="PTHR43788">
    <property type="entry name" value="DNA2/NAM7 HELICASE FAMILY MEMBER"/>
    <property type="match status" value="1"/>
</dbReference>
<accession>A0A8H4PES8</accession>
<dbReference type="PANTHER" id="PTHR43788:SF8">
    <property type="entry name" value="DNA-BINDING PROTEIN SMUBP-2"/>
    <property type="match status" value="1"/>
</dbReference>
<evidence type="ECO:0000313" key="6">
    <source>
        <dbReference type="EMBL" id="KAF4469845.1"/>
    </source>
</evidence>
<feature type="domain" description="DNA2/NAM7 helicase-like C-terminal" evidence="5">
    <location>
        <begin position="53"/>
        <end position="180"/>
    </location>
</feature>
<dbReference type="GO" id="GO:0005524">
    <property type="term" value="F:ATP binding"/>
    <property type="evidence" value="ECO:0007669"/>
    <property type="project" value="UniProtKB-KW"/>
</dbReference>
<proteinExistence type="predicted"/>
<reference evidence="6 7" key="1">
    <citation type="submission" date="2020-01" db="EMBL/GenBank/DDBJ databases">
        <title>Identification and distribution of gene clusters putatively required for synthesis of sphingolipid metabolism inhibitors in phylogenetically diverse species of the filamentous fungus Fusarium.</title>
        <authorList>
            <person name="Kim H.-S."/>
            <person name="Busman M."/>
            <person name="Brown D.W."/>
            <person name="Divon H."/>
            <person name="Uhlig S."/>
            <person name="Proctor R.H."/>
        </authorList>
    </citation>
    <scope>NUCLEOTIDE SEQUENCE [LARGE SCALE GENOMIC DNA]</scope>
    <source>
        <strain evidence="6 7">NRRL 20459</strain>
    </source>
</reference>
<dbReference type="InterPro" id="IPR041679">
    <property type="entry name" value="DNA2/NAM7-like_C"/>
</dbReference>
<comment type="caution">
    <text evidence="6">The sequence shown here is derived from an EMBL/GenBank/DDBJ whole genome shotgun (WGS) entry which is preliminary data.</text>
</comment>
<evidence type="ECO:0000256" key="2">
    <source>
        <dbReference type="ARBA" id="ARBA00022801"/>
    </source>
</evidence>
<sequence length="264" mass="30115">MSAAYIYRRLVYIRSTPPDQPQGLRSWSNVRRARLQPTRHGDCLGSSALMPLFVHAKYSRCIVDRVTHSKRSPDQIKIALDFLCDFLKSKQVDPAKVLILSPYKAMVEAIERTLKWREYEALRDMRPPSTIDSIQGQEGDMVVVITGTTKTVGPGFNLDERRLNVMLGRYKSALVIFGDVQVCGAIYIRNNRARKSTPQGEVRLYKRKILRQVHQMLFEPGRPISLRSISPGVVVHDGDGLWMLRRAILENFSNLTAARFEACR</sequence>
<evidence type="ECO:0000256" key="3">
    <source>
        <dbReference type="ARBA" id="ARBA00022806"/>
    </source>
</evidence>
<dbReference type="Gene3D" id="3.40.50.300">
    <property type="entry name" value="P-loop containing nucleotide triphosphate hydrolases"/>
    <property type="match status" value="1"/>
</dbReference>
<protein>
    <submittedName>
        <fullName evidence="6">DNA helicase</fullName>
    </submittedName>
</protein>
<dbReference type="SUPFAM" id="SSF52540">
    <property type="entry name" value="P-loop containing nucleoside triphosphate hydrolases"/>
    <property type="match status" value="1"/>
</dbReference>
<evidence type="ECO:0000256" key="1">
    <source>
        <dbReference type="ARBA" id="ARBA00022741"/>
    </source>
</evidence>
<keyword evidence="3 6" id="KW-0347">Helicase</keyword>
<keyword evidence="2" id="KW-0378">Hydrolase</keyword>
<evidence type="ECO:0000259" key="5">
    <source>
        <dbReference type="Pfam" id="PF13087"/>
    </source>
</evidence>
<dbReference type="GO" id="GO:0043139">
    <property type="term" value="F:5'-3' DNA helicase activity"/>
    <property type="evidence" value="ECO:0007669"/>
    <property type="project" value="TreeGrafter"/>
</dbReference>
<dbReference type="Proteomes" id="UP000554235">
    <property type="component" value="Unassembled WGS sequence"/>
</dbReference>